<accession>A0A2P5DTZ1</accession>
<dbReference type="Proteomes" id="UP000237000">
    <property type="component" value="Unassembled WGS sequence"/>
</dbReference>
<evidence type="ECO:0000313" key="2">
    <source>
        <dbReference type="Proteomes" id="UP000237000"/>
    </source>
</evidence>
<comment type="caution">
    <text evidence="1">The sequence shown here is derived from an EMBL/GenBank/DDBJ whole genome shotgun (WGS) entry which is preliminary data.</text>
</comment>
<evidence type="ECO:0000313" key="1">
    <source>
        <dbReference type="EMBL" id="PON76739.1"/>
    </source>
</evidence>
<reference evidence="2" key="1">
    <citation type="submission" date="2016-06" db="EMBL/GenBank/DDBJ databases">
        <title>Parallel loss of symbiosis genes in relatives of nitrogen-fixing non-legume Parasponia.</title>
        <authorList>
            <person name="Van Velzen R."/>
            <person name="Holmer R."/>
            <person name="Bu F."/>
            <person name="Rutten L."/>
            <person name="Van Zeijl A."/>
            <person name="Liu W."/>
            <person name="Santuari L."/>
            <person name="Cao Q."/>
            <person name="Sharma T."/>
            <person name="Shen D."/>
            <person name="Roswanjaya Y."/>
            <person name="Wardhani T."/>
            <person name="Kalhor M.S."/>
            <person name="Jansen J."/>
            <person name="Van den Hoogen J."/>
            <person name="Gungor B."/>
            <person name="Hartog M."/>
            <person name="Hontelez J."/>
            <person name="Verver J."/>
            <person name="Yang W.-C."/>
            <person name="Schijlen E."/>
            <person name="Repin R."/>
            <person name="Schilthuizen M."/>
            <person name="Schranz E."/>
            <person name="Heidstra R."/>
            <person name="Miyata K."/>
            <person name="Fedorova E."/>
            <person name="Kohlen W."/>
            <person name="Bisseling T."/>
            <person name="Smit S."/>
            <person name="Geurts R."/>
        </authorList>
    </citation>
    <scope>NUCLEOTIDE SEQUENCE [LARGE SCALE GENOMIC DNA]</scope>
    <source>
        <strain evidence="2">cv. RG33-2</strain>
    </source>
</reference>
<organism evidence="1 2">
    <name type="scientific">Trema orientale</name>
    <name type="common">Charcoal tree</name>
    <name type="synonym">Celtis orientalis</name>
    <dbReference type="NCBI Taxonomy" id="63057"/>
    <lineage>
        <taxon>Eukaryota</taxon>
        <taxon>Viridiplantae</taxon>
        <taxon>Streptophyta</taxon>
        <taxon>Embryophyta</taxon>
        <taxon>Tracheophyta</taxon>
        <taxon>Spermatophyta</taxon>
        <taxon>Magnoliopsida</taxon>
        <taxon>eudicotyledons</taxon>
        <taxon>Gunneridae</taxon>
        <taxon>Pentapetalae</taxon>
        <taxon>rosids</taxon>
        <taxon>fabids</taxon>
        <taxon>Rosales</taxon>
        <taxon>Cannabaceae</taxon>
        <taxon>Trema</taxon>
    </lineage>
</organism>
<dbReference type="InParanoid" id="A0A2P5DTZ1"/>
<dbReference type="EMBL" id="JXTC01000249">
    <property type="protein sequence ID" value="PON76739.1"/>
    <property type="molecule type" value="Genomic_DNA"/>
</dbReference>
<keyword evidence="2" id="KW-1185">Reference proteome</keyword>
<feature type="non-terminal residue" evidence="1">
    <location>
        <position position="1"/>
    </location>
</feature>
<name>A0A2P5DTZ1_TREOI</name>
<proteinExistence type="predicted"/>
<protein>
    <submittedName>
        <fullName evidence="1">Uncharacterized protein</fullName>
    </submittedName>
</protein>
<sequence length="143" mass="16968">KKVKRKLKRNPSFPLGKAHLRLNLLSHQVMLSYIYREVTNRPFFIEQKRKKQRQSNCTKELCVISYTKKYRESYYFDKARIAYKNKKEIKKNSFTSILKSFILYLFELANENVKSREDEFVAAGSEATMVAAAKHFSSKMRLI</sequence>
<gene>
    <name evidence="1" type="ORF">TorRG33x02_241780</name>
</gene>
<dbReference type="AlphaFoldDB" id="A0A2P5DTZ1"/>